<proteinExistence type="inferred from homology"/>
<gene>
    <name evidence="4" type="ORF">AYJ54_31640</name>
</gene>
<dbReference type="STRING" id="1505087.AYJ54_31640"/>
<dbReference type="InterPro" id="IPR050490">
    <property type="entry name" value="Bact_solute-bd_prot1"/>
</dbReference>
<keyword evidence="3" id="KW-0574">Periplasm</keyword>
<dbReference type="InterPro" id="IPR006059">
    <property type="entry name" value="SBP"/>
</dbReference>
<evidence type="ECO:0000313" key="4">
    <source>
        <dbReference type="EMBL" id="OAF00416.1"/>
    </source>
</evidence>
<dbReference type="PANTHER" id="PTHR43649:SF12">
    <property type="entry name" value="DIACETYLCHITOBIOSE BINDING PROTEIN DASA"/>
    <property type="match status" value="1"/>
</dbReference>
<dbReference type="SUPFAM" id="SSF53850">
    <property type="entry name" value="Periplasmic binding protein-like II"/>
    <property type="match status" value="1"/>
</dbReference>
<dbReference type="EMBL" id="LUUB01000113">
    <property type="protein sequence ID" value="OAF00416.1"/>
    <property type="molecule type" value="Genomic_DNA"/>
</dbReference>
<evidence type="ECO:0008006" key="6">
    <source>
        <dbReference type="Google" id="ProtNLM"/>
    </source>
</evidence>
<dbReference type="Pfam" id="PF01547">
    <property type="entry name" value="SBP_bac_1"/>
    <property type="match status" value="1"/>
</dbReference>
<protein>
    <recommendedName>
        <fullName evidence="6">Sugar ABC transporter substrate-binding protein</fullName>
    </recommendedName>
</protein>
<dbReference type="Gene3D" id="3.40.190.10">
    <property type="entry name" value="Periplasmic binding protein-like II"/>
    <property type="match status" value="2"/>
</dbReference>
<dbReference type="PANTHER" id="PTHR43649">
    <property type="entry name" value="ARABINOSE-BINDING PROTEIN-RELATED"/>
    <property type="match status" value="1"/>
</dbReference>
<name>A0A176Y8E0_9BRAD</name>
<evidence type="ECO:0000256" key="1">
    <source>
        <dbReference type="ARBA" id="ARBA00004418"/>
    </source>
</evidence>
<comment type="similarity">
    <text evidence="2">Belongs to the bacterial solute-binding protein 1 family.</text>
</comment>
<organism evidence="4 5">
    <name type="scientific">Bradyrhizobium centrolobii</name>
    <dbReference type="NCBI Taxonomy" id="1505087"/>
    <lineage>
        <taxon>Bacteria</taxon>
        <taxon>Pseudomonadati</taxon>
        <taxon>Pseudomonadota</taxon>
        <taxon>Alphaproteobacteria</taxon>
        <taxon>Hyphomicrobiales</taxon>
        <taxon>Nitrobacteraceae</taxon>
        <taxon>Bradyrhizobium</taxon>
    </lineage>
</organism>
<dbReference type="AlphaFoldDB" id="A0A176Y8E0"/>
<evidence type="ECO:0000256" key="2">
    <source>
        <dbReference type="ARBA" id="ARBA00008520"/>
    </source>
</evidence>
<comment type="subcellular location">
    <subcellularLocation>
        <location evidence="1">Periplasm</location>
    </subcellularLocation>
</comment>
<reference evidence="4 5" key="1">
    <citation type="submission" date="2016-03" db="EMBL/GenBank/DDBJ databases">
        <title>Draft Genome Sequence of the Strain BR 10245 (Bradyrhizobium sp.) isolated from nodules of Centrolobium paraense.</title>
        <authorList>
            <person name="Simoes-Araujo J.L.Sr."/>
            <person name="Barauna A.C."/>
            <person name="Silva K."/>
            <person name="Zilli J.E."/>
        </authorList>
    </citation>
    <scope>NUCLEOTIDE SEQUENCE [LARGE SCALE GENOMIC DNA]</scope>
    <source>
        <strain evidence="4 5">BR 10245</strain>
    </source>
</reference>
<keyword evidence="5" id="KW-1185">Reference proteome</keyword>
<evidence type="ECO:0000313" key="5">
    <source>
        <dbReference type="Proteomes" id="UP000076959"/>
    </source>
</evidence>
<sequence>MKKALPEGQVSVELMPIDKEVELASITMSSRSDAIDVAYLNDTTMQKFAASGWLEPLDDLWAKHKDEFKLDDFPKSVIDSISYNGRIYSMPILTNTEMFFYREDLFKENGIAPPKTMQDYLDAAKKLHQGRVSGTVMTLKPVDGCLNETHWYLNAVGEGWFDKNWKPIFNQPAGVNAITMMKQMTAFAPRGFTSAANDESTINLQQGLAAMGLQWFTRAASMDDEKKSRFVGKINWIAPPGGGQRIANDGFAISKYSSKDKDEIFKMIATAAGQKSMQKGAEFAMPPRLSVLEDPELAKKYRWYPGARASLEVGKPFPPMSDFLDVGAIVTRYILQAVTNEKDVKAALDQAAQETTELLQTRGYYK</sequence>
<dbReference type="GO" id="GO:0042597">
    <property type="term" value="C:periplasmic space"/>
    <property type="evidence" value="ECO:0007669"/>
    <property type="project" value="UniProtKB-SubCell"/>
</dbReference>
<comment type="caution">
    <text evidence="4">The sequence shown here is derived from an EMBL/GenBank/DDBJ whole genome shotgun (WGS) entry which is preliminary data.</text>
</comment>
<evidence type="ECO:0000256" key="3">
    <source>
        <dbReference type="ARBA" id="ARBA00022764"/>
    </source>
</evidence>
<dbReference type="Proteomes" id="UP000076959">
    <property type="component" value="Unassembled WGS sequence"/>
</dbReference>
<accession>A0A176Y8E0</accession>